<gene>
    <name evidence="2" type="ORF">NDU88_006940</name>
</gene>
<dbReference type="AlphaFoldDB" id="A0AAV7TZU4"/>
<evidence type="ECO:0000313" key="3">
    <source>
        <dbReference type="Proteomes" id="UP001066276"/>
    </source>
</evidence>
<protein>
    <recommendedName>
        <fullName evidence="4">Secreted protein</fullName>
    </recommendedName>
</protein>
<evidence type="ECO:0000256" key="1">
    <source>
        <dbReference type="SAM" id="SignalP"/>
    </source>
</evidence>
<accession>A0AAV7TZU4</accession>
<dbReference type="EMBL" id="JANPWB010000006">
    <property type="protein sequence ID" value="KAJ1181740.1"/>
    <property type="molecule type" value="Genomic_DNA"/>
</dbReference>
<reference evidence="2" key="1">
    <citation type="journal article" date="2022" name="bioRxiv">
        <title>Sequencing and chromosome-scale assembly of the giantPleurodeles waltlgenome.</title>
        <authorList>
            <person name="Brown T."/>
            <person name="Elewa A."/>
            <person name="Iarovenko S."/>
            <person name="Subramanian E."/>
            <person name="Araus A.J."/>
            <person name="Petzold A."/>
            <person name="Susuki M."/>
            <person name="Suzuki K.-i.T."/>
            <person name="Hayashi T."/>
            <person name="Toyoda A."/>
            <person name="Oliveira C."/>
            <person name="Osipova E."/>
            <person name="Leigh N.D."/>
            <person name="Simon A."/>
            <person name="Yun M.H."/>
        </authorList>
    </citation>
    <scope>NUCLEOTIDE SEQUENCE</scope>
    <source>
        <strain evidence="2">20211129_DDA</strain>
        <tissue evidence="2">Liver</tissue>
    </source>
</reference>
<sequence>MRPRSGSSFYICQWILASLRRSCLGLGLAQKAAPGVWAVGRDLVGRRLTGAELSGTEGQQTVAGRTVVPAGEVLYRPCWSFSAYR</sequence>
<organism evidence="2 3">
    <name type="scientific">Pleurodeles waltl</name>
    <name type="common">Iberian ribbed newt</name>
    <dbReference type="NCBI Taxonomy" id="8319"/>
    <lineage>
        <taxon>Eukaryota</taxon>
        <taxon>Metazoa</taxon>
        <taxon>Chordata</taxon>
        <taxon>Craniata</taxon>
        <taxon>Vertebrata</taxon>
        <taxon>Euteleostomi</taxon>
        <taxon>Amphibia</taxon>
        <taxon>Batrachia</taxon>
        <taxon>Caudata</taxon>
        <taxon>Salamandroidea</taxon>
        <taxon>Salamandridae</taxon>
        <taxon>Pleurodelinae</taxon>
        <taxon>Pleurodeles</taxon>
    </lineage>
</organism>
<name>A0AAV7TZU4_PLEWA</name>
<proteinExistence type="predicted"/>
<feature type="chain" id="PRO_5043653174" description="Secreted protein" evidence="1">
    <location>
        <begin position="26"/>
        <end position="85"/>
    </location>
</feature>
<evidence type="ECO:0008006" key="4">
    <source>
        <dbReference type="Google" id="ProtNLM"/>
    </source>
</evidence>
<keyword evidence="1" id="KW-0732">Signal</keyword>
<dbReference type="Proteomes" id="UP001066276">
    <property type="component" value="Chromosome 3_2"/>
</dbReference>
<keyword evidence="3" id="KW-1185">Reference proteome</keyword>
<comment type="caution">
    <text evidence="2">The sequence shown here is derived from an EMBL/GenBank/DDBJ whole genome shotgun (WGS) entry which is preliminary data.</text>
</comment>
<evidence type="ECO:0000313" key="2">
    <source>
        <dbReference type="EMBL" id="KAJ1181740.1"/>
    </source>
</evidence>
<feature type="signal peptide" evidence="1">
    <location>
        <begin position="1"/>
        <end position="25"/>
    </location>
</feature>